<sequence length="457" mass="49183">MAALLQRAFFGRTKQASGDLLRRFSGRLPAAACAAPLPLARDFAAGPYIPLPDKLQEGAVICYPHQGRTFVLGPNEPREHKDGGFRIAVIGASGPMGRQISRSLVQMRKTFSGLGPMTVQFVGRREGHSIGMLMGLCSELRDAYEEFCPHLEVAVDLEAVRADIIVMAAGAMLSPAYKTHADLVTANAEIFGYYSSGLVHNNSRSIVLVVSNPVEFGVDTFVSAGFKQEKVLGTGAYLDSMRFRREIGAQLGVPRQQLSGLVLGVHGLGMVPCWSTVRLSSMASPEKEEKLEKLKSEGLSRKHDTNAVRALAYEVRDMMVAGNALAATGLVNKQPADVRAAVRRYLSFFSGPNYPRVGIAESTCRLMGDLLNGSETRSAAQVQLSSDKFLGIQGHAIGAPVLISGRGFSLAPLELHAMEQEAIQGAAKEADELNRSANAMNLFQMIKRKAAAKKVPA</sequence>
<dbReference type="PANTHER" id="PTHR43128:SF16">
    <property type="entry name" value="L-LACTATE DEHYDROGENASE"/>
    <property type="match status" value="1"/>
</dbReference>
<evidence type="ECO:0000256" key="1">
    <source>
        <dbReference type="ARBA" id="ARBA00023002"/>
    </source>
</evidence>
<feature type="domain" description="Lactate/malate dehydrogenase N-terminal" evidence="3">
    <location>
        <begin position="86"/>
        <end position="233"/>
    </location>
</feature>
<accession>A0A813L038</accession>
<dbReference type="GO" id="GO:0004459">
    <property type="term" value="F:L-lactate dehydrogenase (NAD+) activity"/>
    <property type="evidence" value="ECO:0007669"/>
    <property type="project" value="TreeGrafter"/>
</dbReference>
<dbReference type="InterPro" id="IPR001557">
    <property type="entry name" value="L-lactate/malate_DH"/>
</dbReference>
<dbReference type="SUPFAM" id="SSF51735">
    <property type="entry name" value="NAD(P)-binding Rossmann-fold domains"/>
    <property type="match status" value="1"/>
</dbReference>
<comment type="caution">
    <text evidence="4">The sequence shown here is derived from an EMBL/GenBank/DDBJ whole genome shotgun (WGS) entry which is preliminary data.</text>
</comment>
<dbReference type="EMBL" id="CAJNNW010033177">
    <property type="protein sequence ID" value="CAE8717561.1"/>
    <property type="molecule type" value="Genomic_DNA"/>
</dbReference>
<proteinExistence type="predicted"/>
<dbReference type="SUPFAM" id="SSF56327">
    <property type="entry name" value="LDH C-terminal domain-like"/>
    <property type="match status" value="1"/>
</dbReference>
<name>A0A813L038_POLGL</name>
<dbReference type="Proteomes" id="UP000626109">
    <property type="component" value="Unassembled WGS sequence"/>
</dbReference>
<evidence type="ECO:0000259" key="3">
    <source>
        <dbReference type="Pfam" id="PF00056"/>
    </source>
</evidence>
<gene>
    <name evidence="4" type="ORF">PGLA2088_LOCUS39594</name>
</gene>
<protein>
    <recommendedName>
        <fullName evidence="3">Lactate/malate dehydrogenase N-terminal domain-containing protein</fullName>
    </recommendedName>
</protein>
<keyword evidence="2" id="KW-0520">NAD</keyword>
<keyword evidence="1" id="KW-0560">Oxidoreductase</keyword>
<organism evidence="4 5">
    <name type="scientific">Polarella glacialis</name>
    <name type="common">Dinoflagellate</name>
    <dbReference type="NCBI Taxonomy" id="89957"/>
    <lineage>
        <taxon>Eukaryota</taxon>
        <taxon>Sar</taxon>
        <taxon>Alveolata</taxon>
        <taxon>Dinophyceae</taxon>
        <taxon>Suessiales</taxon>
        <taxon>Suessiaceae</taxon>
        <taxon>Polarella</taxon>
    </lineage>
</organism>
<dbReference type="InterPro" id="IPR036291">
    <property type="entry name" value="NAD(P)-bd_dom_sf"/>
</dbReference>
<dbReference type="InterPro" id="IPR001236">
    <property type="entry name" value="Lactate/malate_DH_N"/>
</dbReference>
<evidence type="ECO:0000313" key="5">
    <source>
        <dbReference type="Proteomes" id="UP000626109"/>
    </source>
</evidence>
<dbReference type="PANTHER" id="PTHR43128">
    <property type="entry name" value="L-2-HYDROXYCARBOXYLATE DEHYDROGENASE (NAD(P)(+))"/>
    <property type="match status" value="1"/>
</dbReference>
<reference evidence="4" key="1">
    <citation type="submission" date="2021-02" db="EMBL/GenBank/DDBJ databases">
        <authorList>
            <person name="Dougan E. K."/>
            <person name="Rhodes N."/>
            <person name="Thang M."/>
            <person name="Chan C."/>
        </authorList>
    </citation>
    <scope>NUCLEOTIDE SEQUENCE</scope>
</reference>
<dbReference type="AlphaFoldDB" id="A0A813L038"/>
<dbReference type="Gene3D" id="3.90.110.10">
    <property type="entry name" value="Lactate dehydrogenase/glycoside hydrolase, family 4, C-terminal"/>
    <property type="match status" value="1"/>
</dbReference>
<dbReference type="Gene3D" id="3.40.50.720">
    <property type="entry name" value="NAD(P)-binding Rossmann-like Domain"/>
    <property type="match status" value="1"/>
</dbReference>
<dbReference type="PRINTS" id="PR00086">
    <property type="entry name" value="LLDHDRGNASE"/>
</dbReference>
<evidence type="ECO:0000256" key="2">
    <source>
        <dbReference type="ARBA" id="ARBA00023027"/>
    </source>
</evidence>
<dbReference type="InterPro" id="IPR015955">
    <property type="entry name" value="Lactate_DH/Glyco_Ohase_4_C"/>
</dbReference>
<evidence type="ECO:0000313" key="4">
    <source>
        <dbReference type="EMBL" id="CAE8717561.1"/>
    </source>
</evidence>
<dbReference type="GO" id="GO:0006089">
    <property type="term" value="P:lactate metabolic process"/>
    <property type="evidence" value="ECO:0007669"/>
    <property type="project" value="TreeGrafter"/>
</dbReference>
<dbReference type="Pfam" id="PF00056">
    <property type="entry name" value="Ldh_1_N"/>
    <property type="match status" value="1"/>
</dbReference>